<dbReference type="SMART" id="SM00320">
    <property type="entry name" value="WD40"/>
    <property type="match status" value="4"/>
</dbReference>
<dbReference type="EMBL" id="KN835211">
    <property type="protein sequence ID" value="KIK43524.1"/>
    <property type="molecule type" value="Genomic_DNA"/>
</dbReference>
<dbReference type="PANTHER" id="PTHR19848:SF8">
    <property type="entry name" value="F-BOX AND WD REPEAT DOMAIN CONTAINING 7"/>
    <property type="match status" value="1"/>
</dbReference>
<feature type="compositionally biased region" description="Polar residues" evidence="4">
    <location>
        <begin position="475"/>
        <end position="486"/>
    </location>
</feature>
<dbReference type="PRINTS" id="PR00320">
    <property type="entry name" value="GPROTEINBRPT"/>
</dbReference>
<dbReference type="PROSITE" id="PS50082">
    <property type="entry name" value="WD_REPEATS_2"/>
    <property type="match status" value="2"/>
</dbReference>
<protein>
    <recommendedName>
        <fullName evidence="7">WD40 repeat-like protein</fullName>
    </recommendedName>
</protein>
<sequence length="546" mass="60190">MSYFPDGQRMISGSNDKTARQWDLKAGKEIEEAQSDREWRVLAVAVSRNGLWVATGGGDGGCGELKVCEVETGIVKTLKEHSSTISCIDISADNTQLASGSFDKTARIWNLETGKLMAGPFKSIGHMGAVRFSPDSRKLAVKFNLDTSLEIWDIQSQKLDVRIGKPGYSFAVSLSPIFWTNKNKTVIAAFKFTTDSQSIKLPDVDDASSGPKMIHEFDASTLATVGAPFEGHKGVIRLALSFDNALLVSASKDTIKLWAFESRQLLASYHIKNIQPLVLSPDSRKIAYAVNTEDDYKICICDTPPDVLALACNIARKKSNLNHLLHSHATRPVGQRKPPIYATPTVQRPPPTKDPQKPAFRRLGKLLRFFNANTVPVSHIQPRDPLDVPATLPLPFALSAQPATRFDRVSLRFEIGSPPPPFNGVVQSLRQHLSFLVPTHSHGPPVVEVAPGRKFTRLAVVNLPDYKKVDDTRHPSSQQATVPQENDTADVDSLPDVHWCKAFLCYCSCWSHGRLRMPPRWRLEHIDIPRQDGAANSNSGGSQSHS</sequence>
<reference evidence="5 6" key="1">
    <citation type="submission" date="2014-04" db="EMBL/GenBank/DDBJ databases">
        <authorList>
            <consortium name="DOE Joint Genome Institute"/>
            <person name="Kuo A."/>
            <person name="Ruytinx J."/>
            <person name="Rineau F."/>
            <person name="Colpaert J."/>
            <person name="Kohler A."/>
            <person name="Nagy L.G."/>
            <person name="Floudas D."/>
            <person name="Copeland A."/>
            <person name="Barry K.W."/>
            <person name="Cichocki N."/>
            <person name="Veneault-Fourrey C."/>
            <person name="LaButti K."/>
            <person name="Lindquist E.A."/>
            <person name="Lipzen A."/>
            <person name="Lundell T."/>
            <person name="Morin E."/>
            <person name="Murat C."/>
            <person name="Sun H."/>
            <person name="Tunlid A."/>
            <person name="Henrissat B."/>
            <person name="Grigoriev I.V."/>
            <person name="Hibbett D.S."/>
            <person name="Martin F."/>
            <person name="Nordberg H.P."/>
            <person name="Cantor M.N."/>
            <person name="Hua S.X."/>
        </authorList>
    </citation>
    <scope>NUCLEOTIDE SEQUENCE [LARGE SCALE GENOMIC DNA]</scope>
    <source>
        <strain evidence="5 6">UH-Slu-Lm8-n1</strain>
    </source>
</reference>
<dbReference type="STRING" id="930992.A0A0D0B0J6"/>
<dbReference type="FunCoup" id="A0A0D0B0J6">
    <property type="interactions" value="16"/>
</dbReference>
<dbReference type="SUPFAM" id="SSF82171">
    <property type="entry name" value="DPP6 N-terminal domain-like"/>
    <property type="match status" value="1"/>
</dbReference>
<evidence type="ECO:0000256" key="1">
    <source>
        <dbReference type="ARBA" id="ARBA00022574"/>
    </source>
</evidence>
<dbReference type="PANTHER" id="PTHR19848">
    <property type="entry name" value="WD40 REPEAT PROTEIN"/>
    <property type="match status" value="1"/>
</dbReference>
<accession>A0A0D0B0J6</accession>
<proteinExistence type="predicted"/>
<dbReference type="HOGENOM" id="CLU_031226_0_0_1"/>
<evidence type="ECO:0000256" key="2">
    <source>
        <dbReference type="ARBA" id="ARBA00022737"/>
    </source>
</evidence>
<dbReference type="InterPro" id="IPR020472">
    <property type="entry name" value="WD40_PAC1"/>
</dbReference>
<keyword evidence="6" id="KW-1185">Reference proteome</keyword>
<evidence type="ECO:0008006" key="7">
    <source>
        <dbReference type="Google" id="ProtNLM"/>
    </source>
</evidence>
<dbReference type="InterPro" id="IPR019775">
    <property type="entry name" value="WD40_repeat_CS"/>
</dbReference>
<evidence type="ECO:0000256" key="3">
    <source>
        <dbReference type="PROSITE-ProRule" id="PRU00221"/>
    </source>
</evidence>
<keyword evidence="1 3" id="KW-0853">WD repeat</keyword>
<dbReference type="InterPro" id="IPR001680">
    <property type="entry name" value="WD40_rpt"/>
</dbReference>
<feature type="region of interest" description="Disordered" evidence="4">
    <location>
        <begin position="332"/>
        <end position="357"/>
    </location>
</feature>
<dbReference type="Gene3D" id="2.130.10.10">
    <property type="entry name" value="YVTN repeat-like/Quinoprotein amine dehydrogenase"/>
    <property type="match status" value="2"/>
</dbReference>
<dbReference type="AlphaFoldDB" id="A0A0D0B0J6"/>
<evidence type="ECO:0000256" key="4">
    <source>
        <dbReference type="SAM" id="MobiDB-lite"/>
    </source>
</evidence>
<dbReference type="InParanoid" id="A0A0D0B0J6"/>
<feature type="repeat" description="WD" evidence="3">
    <location>
        <begin position="78"/>
        <end position="119"/>
    </location>
</feature>
<name>A0A0D0B0J6_9AGAM</name>
<evidence type="ECO:0000313" key="6">
    <source>
        <dbReference type="Proteomes" id="UP000054485"/>
    </source>
</evidence>
<dbReference type="InterPro" id="IPR015943">
    <property type="entry name" value="WD40/YVTN_repeat-like_dom_sf"/>
</dbReference>
<dbReference type="PROSITE" id="PS50294">
    <property type="entry name" value="WD_REPEATS_REGION"/>
    <property type="match status" value="2"/>
</dbReference>
<feature type="region of interest" description="Disordered" evidence="4">
    <location>
        <begin position="469"/>
        <end position="488"/>
    </location>
</feature>
<dbReference type="OrthoDB" id="2624652at2759"/>
<reference evidence="6" key="2">
    <citation type="submission" date="2015-01" db="EMBL/GenBank/DDBJ databases">
        <title>Evolutionary Origins and Diversification of the Mycorrhizal Mutualists.</title>
        <authorList>
            <consortium name="DOE Joint Genome Institute"/>
            <consortium name="Mycorrhizal Genomics Consortium"/>
            <person name="Kohler A."/>
            <person name="Kuo A."/>
            <person name="Nagy L.G."/>
            <person name="Floudas D."/>
            <person name="Copeland A."/>
            <person name="Barry K.W."/>
            <person name="Cichocki N."/>
            <person name="Veneault-Fourrey C."/>
            <person name="LaButti K."/>
            <person name="Lindquist E.A."/>
            <person name="Lipzen A."/>
            <person name="Lundell T."/>
            <person name="Morin E."/>
            <person name="Murat C."/>
            <person name="Riley R."/>
            <person name="Ohm R."/>
            <person name="Sun H."/>
            <person name="Tunlid A."/>
            <person name="Henrissat B."/>
            <person name="Grigoriev I.V."/>
            <person name="Hibbett D.S."/>
            <person name="Martin F."/>
        </authorList>
    </citation>
    <scope>NUCLEOTIDE SEQUENCE [LARGE SCALE GENOMIC DNA]</scope>
    <source>
        <strain evidence="6">UH-Slu-Lm8-n1</strain>
    </source>
</reference>
<feature type="repeat" description="WD" evidence="3">
    <location>
        <begin position="1"/>
        <end position="32"/>
    </location>
</feature>
<organism evidence="5 6">
    <name type="scientific">Suillus luteus UH-Slu-Lm8-n1</name>
    <dbReference type="NCBI Taxonomy" id="930992"/>
    <lineage>
        <taxon>Eukaryota</taxon>
        <taxon>Fungi</taxon>
        <taxon>Dikarya</taxon>
        <taxon>Basidiomycota</taxon>
        <taxon>Agaricomycotina</taxon>
        <taxon>Agaricomycetes</taxon>
        <taxon>Agaricomycetidae</taxon>
        <taxon>Boletales</taxon>
        <taxon>Suillineae</taxon>
        <taxon>Suillaceae</taxon>
        <taxon>Suillus</taxon>
    </lineage>
</organism>
<dbReference type="Proteomes" id="UP000054485">
    <property type="component" value="Unassembled WGS sequence"/>
</dbReference>
<dbReference type="Pfam" id="PF00400">
    <property type="entry name" value="WD40"/>
    <property type="match status" value="3"/>
</dbReference>
<dbReference type="PROSITE" id="PS00678">
    <property type="entry name" value="WD_REPEATS_1"/>
    <property type="match status" value="1"/>
</dbReference>
<gene>
    <name evidence="5" type="ORF">CY34DRAFT_803777</name>
</gene>
<keyword evidence="2" id="KW-0677">Repeat</keyword>
<evidence type="ECO:0000313" key="5">
    <source>
        <dbReference type="EMBL" id="KIK43524.1"/>
    </source>
</evidence>